<organism evidence="5 6">
    <name type="scientific">Poecilia mexicana</name>
    <dbReference type="NCBI Taxonomy" id="48701"/>
    <lineage>
        <taxon>Eukaryota</taxon>
        <taxon>Metazoa</taxon>
        <taxon>Chordata</taxon>
        <taxon>Craniata</taxon>
        <taxon>Vertebrata</taxon>
        <taxon>Euteleostomi</taxon>
        <taxon>Actinopterygii</taxon>
        <taxon>Neopterygii</taxon>
        <taxon>Teleostei</taxon>
        <taxon>Neoteleostei</taxon>
        <taxon>Acanthomorphata</taxon>
        <taxon>Ovalentaria</taxon>
        <taxon>Atherinomorphae</taxon>
        <taxon>Cyprinodontiformes</taxon>
        <taxon>Poeciliidae</taxon>
        <taxon>Poeciliinae</taxon>
        <taxon>Poecilia</taxon>
    </lineage>
</organism>
<evidence type="ECO:0000259" key="4">
    <source>
        <dbReference type="PROSITE" id="PS51720"/>
    </source>
</evidence>
<keyword evidence="3" id="KW-0342">GTP-binding</keyword>
<name>A0A3B3XV93_9TELE</name>
<evidence type="ECO:0000256" key="3">
    <source>
        <dbReference type="ARBA" id="ARBA00023134"/>
    </source>
</evidence>
<dbReference type="InterPro" id="IPR027417">
    <property type="entry name" value="P-loop_NTPase"/>
</dbReference>
<dbReference type="Pfam" id="PF04548">
    <property type="entry name" value="AIG1"/>
    <property type="match status" value="1"/>
</dbReference>
<accession>A0A3B3XV93</accession>
<keyword evidence="6" id="KW-1185">Reference proteome</keyword>
<dbReference type="AlphaFoldDB" id="A0A3B3XV93"/>
<dbReference type="InterPro" id="IPR006703">
    <property type="entry name" value="G_AIG1"/>
</dbReference>
<dbReference type="PROSITE" id="PS51720">
    <property type="entry name" value="G_AIG1"/>
    <property type="match status" value="1"/>
</dbReference>
<dbReference type="Ensembl" id="ENSPMET00000028257.1">
    <property type="protein sequence ID" value="ENSPMEP00000018992.1"/>
    <property type="gene ID" value="ENSPMEG00000021963.1"/>
</dbReference>
<comment type="similarity">
    <text evidence="1">Belongs to the TRAFAC class TrmE-Era-EngA-EngB-Septin-like GTPase superfamily. AIG1/Toc34/Toc159-like paraseptin GTPase family. IAN subfamily.</text>
</comment>
<protein>
    <recommendedName>
        <fullName evidence="4">AIG1-type G domain-containing protein</fullName>
    </recommendedName>
</protein>
<evidence type="ECO:0000256" key="2">
    <source>
        <dbReference type="ARBA" id="ARBA00022741"/>
    </source>
</evidence>
<sequence>KKIRHYIYNYKLRIVLLGKTGSGRSSLANTILGKDVFEVKNFTSSAVTHCRSEAQRVHGRSLAVVDTPGVFHSGLSEKEQKREIERCISECAPGPHAFLIVLKVENQQMQHYILSVLSLHIRMLFHL</sequence>
<keyword evidence="2" id="KW-0547">Nucleotide-binding</keyword>
<dbReference type="PANTHER" id="PTHR10903:SF62">
    <property type="entry name" value="GTPASE IMAP FAMILY MEMBER 4-LIKE-RELATED"/>
    <property type="match status" value="1"/>
</dbReference>
<feature type="domain" description="AIG1-type G" evidence="4">
    <location>
        <begin position="9"/>
        <end position="127"/>
    </location>
</feature>
<dbReference type="Gene3D" id="3.40.50.300">
    <property type="entry name" value="P-loop containing nucleotide triphosphate hydrolases"/>
    <property type="match status" value="1"/>
</dbReference>
<dbReference type="STRING" id="48701.ENSPMEP00000018992"/>
<evidence type="ECO:0000256" key="1">
    <source>
        <dbReference type="ARBA" id="ARBA00008535"/>
    </source>
</evidence>
<dbReference type="Proteomes" id="UP000261480">
    <property type="component" value="Unplaced"/>
</dbReference>
<reference evidence="5" key="1">
    <citation type="submission" date="2025-08" db="UniProtKB">
        <authorList>
            <consortium name="Ensembl"/>
        </authorList>
    </citation>
    <scope>IDENTIFICATION</scope>
</reference>
<dbReference type="PANTHER" id="PTHR10903">
    <property type="entry name" value="GTPASE, IMAP FAMILY MEMBER-RELATED"/>
    <property type="match status" value="1"/>
</dbReference>
<evidence type="ECO:0000313" key="5">
    <source>
        <dbReference type="Ensembl" id="ENSPMEP00000018992.1"/>
    </source>
</evidence>
<dbReference type="InterPro" id="IPR045058">
    <property type="entry name" value="GIMA/IAN/Toc"/>
</dbReference>
<reference evidence="5" key="2">
    <citation type="submission" date="2025-09" db="UniProtKB">
        <authorList>
            <consortium name="Ensembl"/>
        </authorList>
    </citation>
    <scope>IDENTIFICATION</scope>
</reference>
<evidence type="ECO:0000313" key="6">
    <source>
        <dbReference type="Proteomes" id="UP000261480"/>
    </source>
</evidence>
<dbReference type="GO" id="GO:0005525">
    <property type="term" value="F:GTP binding"/>
    <property type="evidence" value="ECO:0007669"/>
    <property type="project" value="UniProtKB-KW"/>
</dbReference>
<proteinExistence type="inferred from homology"/>
<dbReference type="SUPFAM" id="SSF52540">
    <property type="entry name" value="P-loop containing nucleoside triphosphate hydrolases"/>
    <property type="match status" value="1"/>
</dbReference>